<organism evidence="1 2">
    <name type="scientific">Micavibrio aeruginosavorus</name>
    <dbReference type="NCBI Taxonomy" id="349221"/>
    <lineage>
        <taxon>Bacteria</taxon>
        <taxon>Pseudomonadati</taxon>
        <taxon>Bdellovibrionota</taxon>
        <taxon>Bdellovibrionia</taxon>
        <taxon>Bdellovibrionales</taxon>
        <taxon>Pseudobdellovibrionaceae</taxon>
        <taxon>Micavibrio</taxon>
    </lineage>
</organism>
<accession>A0A2W5MZD9</accession>
<comment type="caution">
    <text evidence="1">The sequence shown here is derived from an EMBL/GenBank/DDBJ whole genome shotgun (WGS) entry which is preliminary data.</text>
</comment>
<evidence type="ECO:0000313" key="1">
    <source>
        <dbReference type="EMBL" id="PZQ46622.1"/>
    </source>
</evidence>
<proteinExistence type="predicted"/>
<dbReference type="AlphaFoldDB" id="A0A2W5MZD9"/>
<reference evidence="1 2" key="1">
    <citation type="submission" date="2017-08" db="EMBL/GenBank/DDBJ databases">
        <title>Infants hospitalized years apart are colonized by the same room-sourced microbial strains.</title>
        <authorList>
            <person name="Brooks B."/>
            <person name="Olm M.R."/>
            <person name="Firek B.A."/>
            <person name="Baker R."/>
            <person name="Thomas B.C."/>
            <person name="Morowitz M.J."/>
            <person name="Banfield J.F."/>
        </authorList>
    </citation>
    <scope>NUCLEOTIDE SEQUENCE [LARGE SCALE GENOMIC DNA]</scope>
    <source>
        <strain evidence="1">S2_005_002_R2_29</strain>
    </source>
</reference>
<sequence length="122" mass="13918">MGMMAKGNVKSFERAKKVAGKAEEKPFWEDLEAMLEASVLEDEGYMKGSMSGESWKAFLKMVRDEVLERLDAYRRQSDPSSGFCASSLGPYREEKKRIERAYLRNLVVLYKSAERAYKTVSG</sequence>
<evidence type="ECO:0000313" key="2">
    <source>
        <dbReference type="Proteomes" id="UP000249417"/>
    </source>
</evidence>
<name>A0A2W5MZD9_9BACT</name>
<dbReference type="EMBL" id="QFQB01000024">
    <property type="protein sequence ID" value="PZQ46622.1"/>
    <property type="molecule type" value="Genomic_DNA"/>
</dbReference>
<gene>
    <name evidence="1" type="ORF">DI551_04755</name>
</gene>
<dbReference type="Proteomes" id="UP000249417">
    <property type="component" value="Unassembled WGS sequence"/>
</dbReference>
<protein>
    <submittedName>
        <fullName evidence="1">Uncharacterized protein</fullName>
    </submittedName>
</protein>